<protein>
    <recommendedName>
        <fullName evidence="2">WW domain-containing protein</fullName>
    </recommendedName>
</protein>
<feature type="compositionally biased region" description="Polar residues" evidence="1">
    <location>
        <begin position="55"/>
        <end position="64"/>
    </location>
</feature>
<feature type="domain" description="WW" evidence="2">
    <location>
        <begin position="179"/>
        <end position="213"/>
    </location>
</feature>
<evidence type="ECO:0000313" key="4">
    <source>
        <dbReference type="Proteomes" id="UP000316621"/>
    </source>
</evidence>
<dbReference type="PROSITE" id="PS50020">
    <property type="entry name" value="WW_DOMAIN_2"/>
    <property type="match status" value="2"/>
</dbReference>
<keyword evidence="4" id="KW-1185">Reference proteome</keyword>
<evidence type="ECO:0000259" key="2">
    <source>
        <dbReference type="PROSITE" id="PS50020"/>
    </source>
</evidence>
<dbReference type="InterPro" id="IPR001202">
    <property type="entry name" value="WW_dom"/>
</dbReference>
<name>A0A4Y7KKX5_PAPSO</name>
<sequence length="894" mass="98275">FFSGFFNGKRKERRLAALNATDRRVKLDLFAEPSGDLGASSGNDEVDDGVDKSAGDTNLTSSSGKHQDNPLLLFGQYSDDELNDEENKRPKHDVSESSSIEQKSQEPVSTECEDAEEHADESDALQTTLEELENEFLSSEAPKDLDGDEVRESSASLSDEAEPTTQIPDTGSSLMQISGDGSSSWKLVMHEESGQYYYWNTPTGETSWEVPGVFVQKSETAKGQKVPSGTEDGSAAIANVYTSIPVIVDSTANMTRAAEKYDNGHQLSCGGHENEDQEAQNLELEVRKMEPRDSGVPTTSSHDEKDDHKRIANEHEVALSTRLVEYGKGLLERLKAVERSNDYHDQGKDRILKYMLEIEIRLSDFKSLMDCESSLLPFWVHSEGKLQALEQAIGYEISQLTKSEQMSEVESGHTALAEMNSTLLHNEKDETEETAGYPTQHVGGSDVNMNKIKETAHPTEFVLELKPDTDEQMDMDVDMEVDDEITATHTTSGDLSNGDHIAHPASPLVECPHSEHEEGFNVPPPDEDWIPAPPPDNEPIPPPPPDNEPIPPPPPDEPTLSYTPHPPYPESVPPFSFTEHYNFSYPVSGYGYYGPSVPPISSTNYCTHTEGNQIDVSQPSQCYESVSNQFSECASIMVNPVEPIVYYDPSGTVPTITSTIQPSNVYAGLGASNYAHTAASDQSHQGSGKSEYTLPVRSAELDVSSSRKSDIAALQIPPCSATVQAAATVVLKDDEPATSATVTAQAALSTAASKAQTKVARSKKKTVAWKAAKEELHEDDEDEPESAYEMLEKKKQRETEEWRARQIASGEAKDNANFQPLGGDWRERVKRKKALSKKEAVETAAPTNGKQQPDLVELLRDLPSGWQAYWDVSSKEVYYGNTNTSETTWIRPTA</sequence>
<dbReference type="Pfam" id="PF00397">
    <property type="entry name" value="WW"/>
    <property type="match status" value="2"/>
</dbReference>
<feature type="region of interest" description="Disordered" evidence="1">
    <location>
        <begin position="489"/>
        <end position="567"/>
    </location>
</feature>
<feature type="compositionally biased region" description="Basic and acidic residues" evidence="1">
    <location>
        <begin position="85"/>
        <end position="95"/>
    </location>
</feature>
<feature type="compositionally biased region" description="Basic and acidic residues" evidence="1">
    <location>
        <begin position="141"/>
        <end position="152"/>
    </location>
</feature>
<feature type="region of interest" description="Disordered" evidence="1">
    <location>
        <begin position="30"/>
        <end position="180"/>
    </location>
</feature>
<reference evidence="3 4" key="1">
    <citation type="journal article" date="2018" name="Science">
        <title>The opium poppy genome and morphinan production.</title>
        <authorList>
            <person name="Guo L."/>
            <person name="Winzer T."/>
            <person name="Yang X."/>
            <person name="Li Y."/>
            <person name="Ning Z."/>
            <person name="He Z."/>
            <person name="Teodor R."/>
            <person name="Lu Y."/>
            <person name="Bowser T.A."/>
            <person name="Graham I.A."/>
            <person name="Ye K."/>
        </authorList>
    </citation>
    <scope>NUCLEOTIDE SEQUENCE [LARGE SCALE GENOMIC DNA]</scope>
    <source>
        <strain evidence="4">cv. HN1</strain>
        <tissue evidence="3">Leaves</tissue>
    </source>
</reference>
<evidence type="ECO:0000313" key="3">
    <source>
        <dbReference type="EMBL" id="RZC73507.1"/>
    </source>
</evidence>
<dbReference type="OMA" id="PAMSHPS"/>
<feature type="region of interest" description="Disordered" evidence="1">
    <location>
        <begin position="288"/>
        <end position="309"/>
    </location>
</feature>
<evidence type="ECO:0000256" key="1">
    <source>
        <dbReference type="SAM" id="MobiDB-lite"/>
    </source>
</evidence>
<proteinExistence type="predicted"/>
<organism evidence="3 4">
    <name type="scientific">Papaver somniferum</name>
    <name type="common">Opium poppy</name>
    <dbReference type="NCBI Taxonomy" id="3469"/>
    <lineage>
        <taxon>Eukaryota</taxon>
        <taxon>Viridiplantae</taxon>
        <taxon>Streptophyta</taxon>
        <taxon>Embryophyta</taxon>
        <taxon>Tracheophyta</taxon>
        <taxon>Spermatophyta</taxon>
        <taxon>Magnoliopsida</taxon>
        <taxon>Ranunculales</taxon>
        <taxon>Papaveraceae</taxon>
        <taxon>Papaveroideae</taxon>
        <taxon>Papaver</taxon>
    </lineage>
</organism>
<dbReference type="PROSITE" id="PS01159">
    <property type="entry name" value="WW_DOMAIN_1"/>
    <property type="match status" value="2"/>
</dbReference>
<feature type="compositionally biased region" description="Acidic residues" evidence="1">
    <location>
        <begin position="111"/>
        <end position="123"/>
    </location>
</feature>
<feature type="compositionally biased region" description="Low complexity" evidence="1">
    <location>
        <begin position="96"/>
        <end position="106"/>
    </location>
</feature>
<dbReference type="Proteomes" id="UP000316621">
    <property type="component" value="Chromosome 8"/>
</dbReference>
<dbReference type="AlphaFoldDB" id="A0A4Y7KKX5"/>
<dbReference type="InterPro" id="IPR036020">
    <property type="entry name" value="WW_dom_sf"/>
</dbReference>
<feature type="domain" description="WW" evidence="2">
    <location>
        <begin position="860"/>
        <end position="894"/>
    </location>
</feature>
<dbReference type="EMBL" id="CM010722">
    <property type="protein sequence ID" value="RZC73507.1"/>
    <property type="molecule type" value="Genomic_DNA"/>
</dbReference>
<dbReference type="CDD" id="cd00201">
    <property type="entry name" value="WW"/>
    <property type="match status" value="2"/>
</dbReference>
<dbReference type="Gene3D" id="2.20.70.10">
    <property type="match status" value="2"/>
</dbReference>
<dbReference type="PANTHER" id="PTHR47852:SF2">
    <property type="entry name" value="WW DOMAIN-CONTAINING PROTEIN"/>
    <property type="match status" value="1"/>
</dbReference>
<feature type="non-terminal residue" evidence="3">
    <location>
        <position position="1"/>
    </location>
</feature>
<dbReference type="SUPFAM" id="SSF51045">
    <property type="entry name" value="WW domain"/>
    <property type="match status" value="2"/>
</dbReference>
<dbReference type="SMART" id="SM00456">
    <property type="entry name" value="WW"/>
    <property type="match status" value="2"/>
</dbReference>
<gene>
    <name evidence="3" type="ORF">C5167_048987</name>
</gene>
<feature type="compositionally biased region" description="Pro residues" evidence="1">
    <location>
        <begin position="531"/>
        <end position="557"/>
    </location>
</feature>
<dbReference type="PANTHER" id="PTHR47852">
    <property type="entry name" value="OS06G0298400 PROTEIN"/>
    <property type="match status" value="1"/>
</dbReference>
<dbReference type="STRING" id="3469.A0A4Y7KKX5"/>
<feature type="compositionally biased region" description="Polar residues" evidence="1">
    <location>
        <begin position="153"/>
        <end position="180"/>
    </location>
</feature>
<accession>A0A4Y7KKX5</accession>
<dbReference type="Gramene" id="RZC73507">
    <property type="protein sequence ID" value="RZC73507"/>
    <property type="gene ID" value="C5167_048987"/>
</dbReference>